<feature type="chain" id="PRO_5005503768" description="Cysteine rich repeat" evidence="1">
    <location>
        <begin position="26"/>
        <end position="155"/>
    </location>
</feature>
<proteinExistence type="predicted"/>
<dbReference type="Proteomes" id="UP000243535">
    <property type="component" value="Unassembled WGS sequence"/>
</dbReference>
<accession>A0A0K6GXL5</accession>
<protein>
    <recommendedName>
        <fullName evidence="4">Cysteine rich repeat</fullName>
    </recommendedName>
</protein>
<evidence type="ECO:0000313" key="2">
    <source>
        <dbReference type="EMBL" id="CUA83243.1"/>
    </source>
</evidence>
<organism evidence="2 3">
    <name type="scientific">Gulbenkiania indica</name>
    <dbReference type="NCBI Taxonomy" id="375574"/>
    <lineage>
        <taxon>Bacteria</taxon>
        <taxon>Pseudomonadati</taxon>
        <taxon>Pseudomonadota</taxon>
        <taxon>Betaproteobacteria</taxon>
        <taxon>Neisseriales</taxon>
        <taxon>Chromobacteriaceae</taxon>
        <taxon>Gulbenkiania</taxon>
    </lineage>
</organism>
<dbReference type="AlphaFoldDB" id="A0A0K6GXL5"/>
<evidence type="ECO:0008006" key="4">
    <source>
        <dbReference type="Google" id="ProtNLM"/>
    </source>
</evidence>
<feature type="signal peptide" evidence="1">
    <location>
        <begin position="1"/>
        <end position="25"/>
    </location>
</feature>
<gene>
    <name evidence="2" type="ORF">Ga0061063_1646</name>
</gene>
<keyword evidence="3" id="KW-1185">Reference proteome</keyword>
<evidence type="ECO:0000313" key="3">
    <source>
        <dbReference type="Proteomes" id="UP000243535"/>
    </source>
</evidence>
<sequence length="155" mass="16429">MRRLFALCITALFLAGGLPGSLALAESSCARTQAPQRCEAARMGATACTDLNTGARQACVAEFTPPLVCKRQRDSRSCEALVAAHAACTGQTGAGLRACIRARLPAADCSRHARPERCQGMAEAEAQCSHTFGAARRQCVRRALSRLLPDDVTQP</sequence>
<dbReference type="STRING" id="375574.GCA_001418035_01437"/>
<evidence type="ECO:0000256" key="1">
    <source>
        <dbReference type="SAM" id="SignalP"/>
    </source>
</evidence>
<dbReference type="OrthoDB" id="8595768at2"/>
<dbReference type="RefSeq" id="WP_055433863.1">
    <property type="nucleotide sequence ID" value="NZ_CYHA01000003.1"/>
</dbReference>
<dbReference type="EMBL" id="CYHA01000003">
    <property type="protein sequence ID" value="CUA83243.1"/>
    <property type="molecule type" value="Genomic_DNA"/>
</dbReference>
<name>A0A0K6GXL5_9NEIS</name>
<keyword evidence="1" id="KW-0732">Signal</keyword>
<reference evidence="3" key="1">
    <citation type="submission" date="2015-08" db="EMBL/GenBank/DDBJ databases">
        <authorList>
            <person name="Varghese N."/>
        </authorList>
    </citation>
    <scope>NUCLEOTIDE SEQUENCE [LARGE SCALE GENOMIC DNA]</scope>
    <source>
        <strain evidence="3">DSM 17901</strain>
    </source>
</reference>